<dbReference type="CDD" id="cd00619">
    <property type="entry name" value="Terminator_NusB"/>
    <property type="match status" value="1"/>
</dbReference>
<comment type="caution">
    <text evidence="8">The sequence shown here is derived from an EMBL/GenBank/DDBJ whole genome shotgun (WGS) entry which is preliminary data.</text>
</comment>
<gene>
    <name evidence="6" type="primary">nusB</name>
    <name evidence="8" type="ORF">HMPREF9195_00651</name>
</gene>
<organism evidence="8 9">
    <name type="scientific">Treponema medium ATCC 700293</name>
    <dbReference type="NCBI Taxonomy" id="1125700"/>
    <lineage>
        <taxon>Bacteria</taxon>
        <taxon>Pseudomonadati</taxon>
        <taxon>Spirochaetota</taxon>
        <taxon>Spirochaetia</taxon>
        <taxon>Spirochaetales</taxon>
        <taxon>Treponemataceae</taxon>
        <taxon>Treponema</taxon>
    </lineage>
</organism>
<keyword evidence="5 6" id="KW-0804">Transcription</keyword>
<dbReference type="GO" id="GO:0005829">
    <property type="term" value="C:cytosol"/>
    <property type="evidence" value="ECO:0007669"/>
    <property type="project" value="TreeGrafter"/>
</dbReference>
<dbReference type="AlphaFoldDB" id="A0AA87NNR1"/>
<evidence type="ECO:0000256" key="6">
    <source>
        <dbReference type="HAMAP-Rule" id="MF_00073"/>
    </source>
</evidence>
<evidence type="ECO:0000256" key="5">
    <source>
        <dbReference type="ARBA" id="ARBA00023163"/>
    </source>
</evidence>
<reference evidence="8 9" key="1">
    <citation type="submission" date="2013-04" db="EMBL/GenBank/DDBJ databases">
        <title>The Genome Sequence of Treponema medium ATCC 700293.</title>
        <authorList>
            <consortium name="The Broad Institute Genomics Platform"/>
            <person name="Earl A."/>
            <person name="Ward D."/>
            <person name="Feldgarden M."/>
            <person name="Gevers D."/>
            <person name="Leonetti C."/>
            <person name="Blanton J.M."/>
            <person name="Dewhirst F.E."/>
            <person name="Izard J."/>
            <person name="Walker B."/>
            <person name="Young S."/>
            <person name="Zeng Q."/>
            <person name="Gargeya S."/>
            <person name="Fitzgerald M."/>
            <person name="Haas B."/>
            <person name="Abouelleil A."/>
            <person name="Allen A.W."/>
            <person name="Alvarado L."/>
            <person name="Arachchi H.M."/>
            <person name="Berlin A.M."/>
            <person name="Chapman S.B."/>
            <person name="Gainer-Dewar J."/>
            <person name="Goldberg J."/>
            <person name="Griggs A."/>
            <person name="Gujja S."/>
            <person name="Hansen M."/>
            <person name="Howarth C."/>
            <person name="Imamovic A."/>
            <person name="Ireland A."/>
            <person name="Larimer J."/>
            <person name="McCowan C."/>
            <person name="Murphy C."/>
            <person name="Pearson M."/>
            <person name="Poon T.W."/>
            <person name="Priest M."/>
            <person name="Roberts A."/>
            <person name="Saif S."/>
            <person name="Shea T."/>
            <person name="Sisk P."/>
            <person name="Sykes S."/>
            <person name="Wortman J."/>
            <person name="Nusbaum C."/>
            <person name="Birren B."/>
        </authorList>
    </citation>
    <scope>NUCLEOTIDE SEQUENCE [LARGE SCALE GENOMIC DNA]</scope>
    <source>
        <strain evidence="8 9">ATCC 700293</strain>
    </source>
</reference>
<dbReference type="InterPro" id="IPR011605">
    <property type="entry name" value="NusB_fam"/>
</dbReference>
<dbReference type="GO" id="GO:0003723">
    <property type="term" value="F:RNA binding"/>
    <property type="evidence" value="ECO:0007669"/>
    <property type="project" value="UniProtKB-UniRule"/>
</dbReference>
<evidence type="ECO:0000256" key="1">
    <source>
        <dbReference type="ARBA" id="ARBA00005952"/>
    </source>
</evidence>
<dbReference type="RefSeq" id="WP_016522622.1">
    <property type="nucleotide sequence ID" value="NZ_KE332517.1"/>
</dbReference>
<comment type="function">
    <text evidence="6">Involved in transcription antitermination. Required for transcription of ribosomal RNA (rRNA) genes. Binds specifically to the boxA antiterminator sequence of the ribosomal RNA (rrn) operons.</text>
</comment>
<evidence type="ECO:0000259" key="7">
    <source>
        <dbReference type="Pfam" id="PF01029"/>
    </source>
</evidence>
<protein>
    <recommendedName>
        <fullName evidence="6">Transcription antitermination protein NusB</fullName>
    </recommendedName>
    <alternativeName>
        <fullName evidence="6">Antitermination factor NusB</fullName>
    </alternativeName>
</protein>
<dbReference type="GO" id="GO:0006353">
    <property type="term" value="P:DNA-templated transcription termination"/>
    <property type="evidence" value="ECO:0007669"/>
    <property type="project" value="UniProtKB-UniRule"/>
</dbReference>
<sequence length="147" mass="16955">MAIGRRRGRILAFQALFAWDAGSLPPDDLLLFPWAERTGKEVHDEDFLFSQLLFLGTVEHINEIDTLITKNLENWDFNRLKLVDKAILRLGTYSLLFQQDTDPRIVINEAVTIARTYGTNDSFKFVNAVLDSIKRECLDCSYEKDKN</sequence>
<comment type="similarity">
    <text evidence="1 6">Belongs to the NusB family.</text>
</comment>
<dbReference type="GO" id="GO:0031564">
    <property type="term" value="P:transcription antitermination"/>
    <property type="evidence" value="ECO:0007669"/>
    <property type="project" value="UniProtKB-KW"/>
</dbReference>
<dbReference type="SUPFAM" id="SSF48013">
    <property type="entry name" value="NusB-like"/>
    <property type="match status" value="1"/>
</dbReference>
<evidence type="ECO:0000256" key="4">
    <source>
        <dbReference type="ARBA" id="ARBA00023015"/>
    </source>
</evidence>
<name>A0AA87NNR1_TREMD</name>
<dbReference type="PANTHER" id="PTHR11078:SF3">
    <property type="entry name" value="ANTITERMINATION NUSB DOMAIN-CONTAINING PROTEIN"/>
    <property type="match status" value="1"/>
</dbReference>
<dbReference type="Proteomes" id="UP000014634">
    <property type="component" value="Unassembled WGS sequence"/>
</dbReference>
<dbReference type="NCBIfam" id="TIGR01951">
    <property type="entry name" value="nusB"/>
    <property type="match status" value="1"/>
</dbReference>
<evidence type="ECO:0000256" key="2">
    <source>
        <dbReference type="ARBA" id="ARBA00022814"/>
    </source>
</evidence>
<evidence type="ECO:0000256" key="3">
    <source>
        <dbReference type="ARBA" id="ARBA00022884"/>
    </source>
</evidence>
<keyword evidence="4 6" id="KW-0805">Transcription regulation</keyword>
<keyword evidence="3 6" id="KW-0694">RNA-binding</keyword>
<dbReference type="HAMAP" id="MF_00073">
    <property type="entry name" value="NusB"/>
    <property type="match status" value="1"/>
</dbReference>
<dbReference type="InterPro" id="IPR006027">
    <property type="entry name" value="NusB_RsmB_TIM44"/>
</dbReference>
<feature type="domain" description="NusB/RsmB/TIM44" evidence="7">
    <location>
        <begin position="8"/>
        <end position="135"/>
    </location>
</feature>
<dbReference type="PANTHER" id="PTHR11078">
    <property type="entry name" value="N UTILIZATION SUBSTANCE PROTEIN B-RELATED"/>
    <property type="match status" value="1"/>
</dbReference>
<keyword evidence="2 6" id="KW-0889">Transcription antitermination</keyword>
<evidence type="ECO:0000313" key="9">
    <source>
        <dbReference type="Proteomes" id="UP000014634"/>
    </source>
</evidence>
<proteinExistence type="inferred from homology"/>
<dbReference type="EMBL" id="ATFE01000003">
    <property type="protein sequence ID" value="EPF29937.1"/>
    <property type="molecule type" value="Genomic_DNA"/>
</dbReference>
<dbReference type="Pfam" id="PF01029">
    <property type="entry name" value="NusB"/>
    <property type="match status" value="1"/>
</dbReference>
<dbReference type="InterPro" id="IPR035926">
    <property type="entry name" value="NusB-like_sf"/>
</dbReference>
<evidence type="ECO:0000313" key="8">
    <source>
        <dbReference type="EMBL" id="EPF29937.1"/>
    </source>
</evidence>
<accession>A0AA87NNR1</accession>
<dbReference type="Gene3D" id="1.10.940.10">
    <property type="entry name" value="NusB-like"/>
    <property type="match status" value="1"/>
</dbReference>